<accession>A0ABN0A0D6</accession>
<name>A0ABN0A0D6_9FIRM</name>
<sequence>MVTQKNKTASNLLCALNQLSDWLVVNYNSKPLNPWREATSYEERLNWMAINNKSNKSFLGHLDSYLNMSDTAKKARNVIQRKSPSGYQGEIKAFPEDKIHELLWEGFKITNKKNDLSFLESYNWRDIAITILMHGGGLRHSEVYHIWVHDVMPDPYDPQLALVRVYHPIDGAAPKDFKNPVNGRYITNREAYLGIKYQLLPRNKYADKRRYAGWKDPKMTDVQQNYMQVHWFPRQWGYLFMQVWKMYMAQRIRENIPDTHPYLFVSFKGNYKGEMYSMQSFRESHAKAVEKIGLTVGKLHGTTEHGHRHAYGQRGSRAKLDREIMQAGLHHKSEESQNVYTEPTIDKVTKELTIASEALDNGIQLPVQMEMDVWLNQERKLQKKWIQRGKNRWQKNLDKPKILHLAGLRK</sequence>
<dbReference type="Proteomes" id="UP000002938">
    <property type="component" value="Unassembled WGS sequence"/>
</dbReference>
<keyword evidence="4" id="KW-1185">Reference proteome</keyword>
<dbReference type="PROSITE" id="PS51898">
    <property type="entry name" value="TYR_RECOMBINASE"/>
    <property type="match status" value="1"/>
</dbReference>
<dbReference type="InterPro" id="IPR013762">
    <property type="entry name" value="Integrase-like_cat_sf"/>
</dbReference>
<feature type="domain" description="Tyr recombinase" evidence="2">
    <location>
        <begin position="89"/>
        <end position="353"/>
    </location>
</feature>
<reference evidence="3 4" key="1">
    <citation type="journal article" date="2011" name="J. Bacteriol.">
        <title>Draft Genome Sequence of Turicibacter sanguinis PC909, Isolated from Human Feces.</title>
        <authorList>
            <person name="Cuiv P.O."/>
            <person name="Klaassens E.S."/>
            <person name="Durkin A.S."/>
            <person name="Harkins D.M."/>
            <person name="Foster L."/>
            <person name="McCorrison J."/>
            <person name="Torralba M."/>
            <person name="Nelson K.E."/>
            <person name="Morrison M."/>
        </authorList>
    </citation>
    <scope>NUCLEOTIDE SEQUENCE [LARGE SCALE GENOMIC DNA]</scope>
    <source>
        <strain evidence="3 4">PC909</strain>
    </source>
</reference>
<gene>
    <name evidence="3" type="ORF">CUW_2247</name>
</gene>
<comment type="caution">
    <text evidence="3">The sequence shown here is derived from an EMBL/GenBank/DDBJ whole genome shotgun (WGS) entry which is preliminary data.</text>
</comment>
<dbReference type="RefSeq" id="WP_006785363.1">
    <property type="nucleotide sequence ID" value="NZ_ADMN01000102.1"/>
</dbReference>
<dbReference type="NCBIfam" id="NF040693">
    <property type="entry name" value="recomb_GmtY"/>
    <property type="match status" value="1"/>
</dbReference>
<organism evidence="3 4">
    <name type="scientific">Turicibacter sanguinis PC909</name>
    <dbReference type="NCBI Taxonomy" id="702450"/>
    <lineage>
        <taxon>Bacteria</taxon>
        <taxon>Bacillati</taxon>
        <taxon>Bacillota</taxon>
        <taxon>Erysipelotrichia</taxon>
        <taxon>Erysipelotrichales</taxon>
        <taxon>Turicibacteraceae</taxon>
        <taxon>Turicibacter</taxon>
    </lineage>
</organism>
<dbReference type="InterPro" id="IPR011010">
    <property type="entry name" value="DNA_brk_join_enz"/>
</dbReference>
<dbReference type="Gene3D" id="1.10.443.10">
    <property type="entry name" value="Intergrase catalytic core"/>
    <property type="match status" value="1"/>
</dbReference>
<keyword evidence="1" id="KW-0233">DNA recombination</keyword>
<protein>
    <submittedName>
        <fullName evidence="3">Site-specific recombinase, phage integrase family</fullName>
    </submittedName>
</protein>
<evidence type="ECO:0000259" key="2">
    <source>
        <dbReference type="PROSITE" id="PS51898"/>
    </source>
</evidence>
<dbReference type="EMBL" id="ADMN01000102">
    <property type="protein sequence ID" value="EFF63071.1"/>
    <property type="molecule type" value="Genomic_DNA"/>
</dbReference>
<evidence type="ECO:0000313" key="4">
    <source>
        <dbReference type="Proteomes" id="UP000002938"/>
    </source>
</evidence>
<dbReference type="SUPFAM" id="SSF56349">
    <property type="entry name" value="DNA breaking-rejoining enzymes"/>
    <property type="match status" value="1"/>
</dbReference>
<evidence type="ECO:0000313" key="3">
    <source>
        <dbReference type="EMBL" id="EFF63071.1"/>
    </source>
</evidence>
<dbReference type="InterPro" id="IPR002104">
    <property type="entry name" value="Integrase_catalytic"/>
</dbReference>
<evidence type="ECO:0000256" key="1">
    <source>
        <dbReference type="ARBA" id="ARBA00023172"/>
    </source>
</evidence>
<proteinExistence type="predicted"/>